<dbReference type="PANTHER" id="PTHR23508:SF10">
    <property type="entry name" value="CARBOXYLIC ACID TRANSPORTER PROTEIN HOMOLOG"/>
    <property type="match status" value="1"/>
</dbReference>
<gene>
    <name evidence="8" type="ORF">G4Z16_28485</name>
</gene>
<accession>A0A7T1WUJ7</accession>
<dbReference type="Proteomes" id="UP000595046">
    <property type="component" value="Chromosome"/>
</dbReference>
<dbReference type="PROSITE" id="PS00217">
    <property type="entry name" value="SUGAR_TRANSPORT_2"/>
    <property type="match status" value="1"/>
</dbReference>
<dbReference type="Pfam" id="PF07690">
    <property type="entry name" value="MFS_1"/>
    <property type="match status" value="1"/>
</dbReference>
<feature type="region of interest" description="Disordered" evidence="5">
    <location>
        <begin position="458"/>
        <end position="509"/>
    </location>
</feature>
<evidence type="ECO:0000256" key="3">
    <source>
        <dbReference type="ARBA" id="ARBA00022989"/>
    </source>
</evidence>
<dbReference type="InterPro" id="IPR020846">
    <property type="entry name" value="MFS_dom"/>
</dbReference>
<evidence type="ECO:0000256" key="2">
    <source>
        <dbReference type="ARBA" id="ARBA00022692"/>
    </source>
</evidence>
<keyword evidence="4 6" id="KW-0472">Membrane</keyword>
<feature type="transmembrane region" description="Helical" evidence="6">
    <location>
        <begin position="429"/>
        <end position="448"/>
    </location>
</feature>
<evidence type="ECO:0000256" key="5">
    <source>
        <dbReference type="SAM" id="MobiDB-lite"/>
    </source>
</evidence>
<sequence length="509" mass="52882">MSSAQPSPDGTASPPVVELAPLIEKQQGRRAWYRVFAVCCLITFLDGFDFQILSFTATYLKGDFGLTDTQLGTLGTVGLFGTLVGGLCMGYLGDRLGRKPSIVACVAGFGVFMMAFALAETYEHLFVLRFVSGFFLGGVLPLSWALTAEYAPKRFRVTAISVIMVGYTLGGAAGGPISNLLVPDYGWTSVFVAGGVCSLLALAPVMIFLPESVKFLAQRGCPGADRRIAAILTRLWPGHTVAPGTHFVAGDPQPPAAGKKFTPVTLFKGSLARITPLLWIVYMCSSALIYFMVFWTPMINERMGFSVSSAALIAAAASVAGACAQLAISRFVDKKGVGSILWMPLMATAAMLMLGLGAPGPVLYICVIISAKMFINGGHGGITSIAGTFYPTAIRANGAAWASSVAKVGAMVGPWLGGVLLDAGLGTSGAFTTFALCPAIMIVVLFAMGRAQKSLSPDTEGALASTAPEDVVDVADPAAPRPDTGVAASVLTGGQGQAVPGAQKREPQP</sequence>
<evidence type="ECO:0000256" key="4">
    <source>
        <dbReference type="ARBA" id="ARBA00023136"/>
    </source>
</evidence>
<evidence type="ECO:0000256" key="1">
    <source>
        <dbReference type="ARBA" id="ARBA00004651"/>
    </source>
</evidence>
<dbReference type="EMBL" id="CP048882">
    <property type="protein sequence ID" value="QPP09699.1"/>
    <property type="molecule type" value="Genomic_DNA"/>
</dbReference>
<feature type="transmembrane region" description="Helical" evidence="6">
    <location>
        <begin position="307"/>
        <end position="328"/>
    </location>
</feature>
<dbReference type="InterPro" id="IPR011701">
    <property type="entry name" value="MFS"/>
</dbReference>
<dbReference type="InterPro" id="IPR036259">
    <property type="entry name" value="MFS_trans_sf"/>
</dbReference>
<organism evidence="8 9">
    <name type="scientific">Streptomyces bathyalis</name>
    <dbReference type="NCBI Taxonomy" id="2710756"/>
    <lineage>
        <taxon>Bacteria</taxon>
        <taxon>Bacillati</taxon>
        <taxon>Actinomycetota</taxon>
        <taxon>Actinomycetes</taxon>
        <taxon>Kitasatosporales</taxon>
        <taxon>Streptomycetaceae</taxon>
        <taxon>Streptomyces</taxon>
    </lineage>
</organism>
<dbReference type="PANTHER" id="PTHR23508">
    <property type="entry name" value="CARBOXYLIC ACID TRANSPORTER PROTEIN HOMOLOG"/>
    <property type="match status" value="1"/>
</dbReference>
<protein>
    <submittedName>
        <fullName evidence="8">MFS transporter</fullName>
    </submittedName>
</protein>
<evidence type="ECO:0000259" key="7">
    <source>
        <dbReference type="PROSITE" id="PS50850"/>
    </source>
</evidence>
<dbReference type="PROSITE" id="PS50850">
    <property type="entry name" value="MFS"/>
    <property type="match status" value="1"/>
</dbReference>
<dbReference type="GO" id="GO:0046943">
    <property type="term" value="F:carboxylic acid transmembrane transporter activity"/>
    <property type="evidence" value="ECO:0007669"/>
    <property type="project" value="TreeGrafter"/>
</dbReference>
<evidence type="ECO:0000256" key="6">
    <source>
        <dbReference type="SAM" id="Phobius"/>
    </source>
</evidence>
<feature type="transmembrane region" description="Helical" evidence="6">
    <location>
        <begin position="31"/>
        <end position="53"/>
    </location>
</feature>
<keyword evidence="3 6" id="KW-1133">Transmembrane helix</keyword>
<dbReference type="AlphaFoldDB" id="A0A7T1WUJ7"/>
<keyword evidence="2 6" id="KW-0812">Transmembrane</keyword>
<name>A0A7T1WUJ7_9ACTN</name>
<dbReference type="InterPro" id="IPR005829">
    <property type="entry name" value="Sugar_transporter_CS"/>
</dbReference>
<dbReference type="KEGG" id="sbat:G4Z16_28485"/>
<keyword evidence="9" id="KW-1185">Reference proteome</keyword>
<feature type="transmembrane region" description="Helical" evidence="6">
    <location>
        <begin position="73"/>
        <end position="93"/>
    </location>
</feature>
<feature type="transmembrane region" description="Helical" evidence="6">
    <location>
        <begin position="157"/>
        <end position="177"/>
    </location>
</feature>
<feature type="domain" description="Major facilitator superfamily (MFS) profile" evidence="7">
    <location>
        <begin position="35"/>
        <end position="453"/>
    </location>
</feature>
<feature type="transmembrane region" description="Helical" evidence="6">
    <location>
        <begin position="277"/>
        <end position="295"/>
    </location>
</feature>
<dbReference type="RefSeq" id="WP_197353469.1">
    <property type="nucleotide sequence ID" value="NZ_CP048882.1"/>
</dbReference>
<feature type="transmembrane region" description="Helical" evidence="6">
    <location>
        <begin position="189"/>
        <end position="209"/>
    </location>
</feature>
<feature type="transmembrane region" description="Helical" evidence="6">
    <location>
        <begin position="125"/>
        <end position="145"/>
    </location>
</feature>
<feature type="transmembrane region" description="Helical" evidence="6">
    <location>
        <begin position="100"/>
        <end position="119"/>
    </location>
</feature>
<dbReference type="SUPFAM" id="SSF103473">
    <property type="entry name" value="MFS general substrate transporter"/>
    <property type="match status" value="1"/>
</dbReference>
<comment type="subcellular location">
    <subcellularLocation>
        <location evidence="1">Cell membrane</location>
        <topology evidence="1">Multi-pass membrane protein</topology>
    </subcellularLocation>
</comment>
<reference evidence="9" key="1">
    <citation type="submission" date="2020-02" db="EMBL/GenBank/DDBJ databases">
        <title>Streptomyces sp. ASO4wet.</title>
        <authorList>
            <person name="Risdian C."/>
            <person name="Landwehr W."/>
            <person name="Schupp P."/>
            <person name="Wink J."/>
        </authorList>
    </citation>
    <scope>NUCLEOTIDE SEQUENCE [LARGE SCALE GENOMIC DNA]</scope>
    <source>
        <strain evidence="9">ASO4wet</strain>
    </source>
</reference>
<evidence type="ECO:0000313" key="9">
    <source>
        <dbReference type="Proteomes" id="UP000595046"/>
    </source>
</evidence>
<evidence type="ECO:0000313" key="8">
    <source>
        <dbReference type="EMBL" id="QPP09699.1"/>
    </source>
</evidence>
<dbReference type="Gene3D" id="1.20.1250.20">
    <property type="entry name" value="MFS general substrate transporter like domains"/>
    <property type="match status" value="1"/>
</dbReference>
<proteinExistence type="predicted"/>
<dbReference type="GO" id="GO:0005886">
    <property type="term" value="C:plasma membrane"/>
    <property type="evidence" value="ECO:0007669"/>
    <property type="project" value="UniProtKB-SubCell"/>
</dbReference>